<protein>
    <submittedName>
        <fullName evidence="9">DUF1592 domain-containing protein</fullName>
    </submittedName>
</protein>
<dbReference type="RefSeq" id="WP_150075169.1">
    <property type="nucleotide sequence ID" value="NZ_VWOX01000002.1"/>
</dbReference>
<gene>
    <name evidence="9" type="ORF">FYK55_04510</name>
</gene>
<evidence type="ECO:0000256" key="2">
    <source>
        <dbReference type="SAM" id="Phobius"/>
    </source>
</evidence>
<evidence type="ECO:0000259" key="3">
    <source>
        <dbReference type="Pfam" id="PF07624"/>
    </source>
</evidence>
<evidence type="ECO:0000259" key="8">
    <source>
        <dbReference type="Pfam" id="PF07637"/>
    </source>
</evidence>
<feature type="domain" description="Cytochrome C Planctomycete-type" evidence="7">
    <location>
        <begin position="108"/>
        <end position="155"/>
    </location>
</feature>
<keyword evidence="2" id="KW-1133">Transmembrane helix</keyword>
<dbReference type="InterPro" id="IPR011478">
    <property type="entry name" value="DUF1585"/>
</dbReference>
<evidence type="ECO:0000259" key="6">
    <source>
        <dbReference type="Pfam" id="PF07631"/>
    </source>
</evidence>
<dbReference type="Pfam" id="PF07624">
    <property type="entry name" value="PSD2"/>
    <property type="match status" value="1"/>
</dbReference>
<dbReference type="Pfam" id="PF07626">
    <property type="entry name" value="PSD3"/>
    <property type="match status" value="1"/>
</dbReference>
<feature type="domain" description="DUF1588" evidence="5">
    <location>
        <begin position="497"/>
        <end position="594"/>
    </location>
</feature>
<evidence type="ECO:0000259" key="4">
    <source>
        <dbReference type="Pfam" id="PF07626"/>
    </source>
</evidence>
<dbReference type="InterPro" id="IPR036909">
    <property type="entry name" value="Cyt_c-like_dom_sf"/>
</dbReference>
<dbReference type="EMBL" id="VWOX01000002">
    <property type="protein sequence ID" value="KAA5546163.1"/>
    <property type="molecule type" value="Genomic_DNA"/>
</dbReference>
<accession>A0A5M6DFI6</accession>
<keyword evidence="10" id="KW-1185">Reference proteome</keyword>
<dbReference type="Pfam" id="PF07627">
    <property type="entry name" value="PSCyt3"/>
    <property type="match status" value="1"/>
</dbReference>
<sequence length="690" mass="76404">MNDFPHHRLSFGRPVTGPSTAAADRLAQPSVRCKRLATSVLFGLAVVLAVGLAVGVSSPDADAQEPSSQGSSTATQQSSDATADQAESRTPQTSNFVANVAPFLATHCLDCHSEGGAEGGVALDKYEDSANVQSDYEFWEKVIRLINAHQMPPADHPQPSADEVASVSSAIEAELATFDCGAESHPGRVSIQRLNKAEYDNTIRDLVGLDLQLAKDFPSDDVGNGFDNIGSVLTIPPILLEKYLDAATVVADRVIENESARAMVFPYTPASDEERVETAQRNVRSFAERAYRRPLKEEESDRLLQIMRLAWQRDLGEEEILKTVVAAILSNPNFIFRVEQDPSPEDEDGIRALDGYELASRLSYFLWSSMPDQRLFELAASGELTRHEVLAAEAKRMLADPKSQALVDNFAGQWLQLRDVSRLMPDPNKFPDFDGELRAAMRRETELFFQTMIQEDRSVLEFLDADFTFVNERLARHYGIPEVAGEDFQRVPLADGRRGVLTHASILMLTSNPTRTSPVKRGKWILENILAEPPPPPPANVPELEEGTETLGTLREQMEQHRANESCAVCHRTMDALGFGLESFDAIGAWRAKDGEFDIDTSGELPGGRQFDGAADLMRILLDEKKDQFCRCLSEKMLTYALGRGLRSYDRCTVKDCVATLRAQDYRFSALVTAIVTSDPFTLRELAREE</sequence>
<organism evidence="9 10">
    <name type="scientific">Roseiconus nitratireducens</name>
    <dbReference type="NCBI Taxonomy" id="2605748"/>
    <lineage>
        <taxon>Bacteria</taxon>
        <taxon>Pseudomonadati</taxon>
        <taxon>Planctomycetota</taxon>
        <taxon>Planctomycetia</taxon>
        <taxon>Pirellulales</taxon>
        <taxon>Pirellulaceae</taxon>
        <taxon>Roseiconus</taxon>
    </lineage>
</organism>
<feature type="domain" description="DUF1587" evidence="4">
    <location>
        <begin position="192"/>
        <end position="255"/>
    </location>
</feature>
<dbReference type="InterPro" id="IPR011429">
    <property type="entry name" value="Cyt_c_Planctomycete-type"/>
</dbReference>
<feature type="compositionally biased region" description="Low complexity" evidence="1">
    <location>
        <begin position="67"/>
        <end position="85"/>
    </location>
</feature>
<evidence type="ECO:0000313" key="10">
    <source>
        <dbReference type="Proteomes" id="UP000324479"/>
    </source>
</evidence>
<dbReference type="InterPro" id="IPR013042">
    <property type="entry name" value="DUF1592"/>
</dbReference>
<dbReference type="InterPro" id="IPR013036">
    <property type="entry name" value="DUF1587"/>
</dbReference>
<dbReference type="Pfam" id="PF07631">
    <property type="entry name" value="PSD4"/>
    <property type="match status" value="1"/>
</dbReference>
<feature type="transmembrane region" description="Helical" evidence="2">
    <location>
        <begin position="36"/>
        <end position="56"/>
    </location>
</feature>
<dbReference type="Pfam" id="PF07637">
    <property type="entry name" value="PSD5"/>
    <property type="match status" value="1"/>
</dbReference>
<feature type="region of interest" description="Disordered" evidence="1">
    <location>
        <begin position="1"/>
        <end position="20"/>
    </location>
</feature>
<dbReference type="Proteomes" id="UP000324479">
    <property type="component" value="Unassembled WGS sequence"/>
</dbReference>
<keyword evidence="2" id="KW-0812">Transmembrane</keyword>
<name>A0A5M6DFI6_9BACT</name>
<reference evidence="9 10" key="1">
    <citation type="submission" date="2019-08" db="EMBL/GenBank/DDBJ databases">
        <authorList>
            <person name="Dhanesh K."/>
            <person name="Kumar G."/>
            <person name="Sasikala C."/>
            <person name="Venkata Ramana C."/>
        </authorList>
    </citation>
    <scope>NUCLEOTIDE SEQUENCE [LARGE SCALE GENOMIC DNA]</scope>
    <source>
        <strain evidence="9 10">JC645</strain>
    </source>
</reference>
<evidence type="ECO:0000256" key="1">
    <source>
        <dbReference type="SAM" id="MobiDB-lite"/>
    </source>
</evidence>
<evidence type="ECO:0000313" key="9">
    <source>
        <dbReference type="EMBL" id="KAA5546163.1"/>
    </source>
</evidence>
<proteinExistence type="predicted"/>
<evidence type="ECO:0000259" key="5">
    <source>
        <dbReference type="Pfam" id="PF07627"/>
    </source>
</evidence>
<dbReference type="GO" id="GO:0009055">
    <property type="term" value="F:electron transfer activity"/>
    <property type="evidence" value="ECO:0007669"/>
    <property type="project" value="InterPro"/>
</dbReference>
<keyword evidence="2" id="KW-0472">Membrane</keyword>
<dbReference type="InterPro" id="IPR013043">
    <property type="entry name" value="DUF1595"/>
</dbReference>
<dbReference type="InterPro" id="IPR013039">
    <property type="entry name" value="DUF1588"/>
</dbReference>
<comment type="caution">
    <text evidence="9">The sequence shown here is derived from an EMBL/GenBank/DDBJ whole genome shotgun (WGS) entry which is preliminary data.</text>
</comment>
<evidence type="ECO:0000259" key="7">
    <source>
        <dbReference type="Pfam" id="PF07635"/>
    </source>
</evidence>
<feature type="region of interest" description="Disordered" evidence="1">
    <location>
        <begin position="58"/>
        <end position="91"/>
    </location>
</feature>
<feature type="domain" description="DUF1595" evidence="8">
    <location>
        <begin position="279"/>
        <end position="339"/>
    </location>
</feature>
<dbReference type="AlphaFoldDB" id="A0A5M6DFI6"/>
<feature type="domain" description="DUF1592" evidence="6">
    <location>
        <begin position="353"/>
        <end position="480"/>
    </location>
</feature>
<dbReference type="Gene3D" id="1.10.760.10">
    <property type="entry name" value="Cytochrome c-like domain"/>
    <property type="match status" value="1"/>
</dbReference>
<dbReference type="GO" id="GO:0020037">
    <property type="term" value="F:heme binding"/>
    <property type="evidence" value="ECO:0007669"/>
    <property type="project" value="InterPro"/>
</dbReference>
<dbReference type="Pfam" id="PF07635">
    <property type="entry name" value="PSCyt1"/>
    <property type="match status" value="1"/>
</dbReference>
<feature type="domain" description="DUF1585" evidence="3">
    <location>
        <begin position="608"/>
        <end position="681"/>
    </location>
</feature>